<feature type="domain" description="SusD-like N-terminal" evidence="8">
    <location>
        <begin position="86"/>
        <end position="234"/>
    </location>
</feature>
<dbReference type="InterPro" id="IPR012944">
    <property type="entry name" value="SusD_RagB_dom"/>
</dbReference>
<keyword evidence="5" id="KW-0998">Cell outer membrane</keyword>
<accession>A0A9D1VQF9</accession>
<evidence type="ECO:0000313" key="9">
    <source>
        <dbReference type="EMBL" id="HIX45066.1"/>
    </source>
</evidence>
<dbReference type="AlphaFoldDB" id="A0A9D1VQF9"/>
<keyword evidence="3 6" id="KW-0732">Signal</keyword>
<name>A0A9D1VQF9_9BACT</name>
<dbReference type="Pfam" id="PF14322">
    <property type="entry name" value="SusD-like_3"/>
    <property type="match status" value="1"/>
</dbReference>
<dbReference type="InterPro" id="IPR011990">
    <property type="entry name" value="TPR-like_helical_dom_sf"/>
</dbReference>
<dbReference type="Gene3D" id="1.25.40.390">
    <property type="match status" value="1"/>
</dbReference>
<comment type="caution">
    <text evidence="9">The sequence shown here is derived from an EMBL/GenBank/DDBJ whole genome shotgun (WGS) entry which is preliminary data.</text>
</comment>
<gene>
    <name evidence="9" type="ORF">H9982_02470</name>
</gene>
<dbReference type="EMBL" id="DXFB01000063">
    <property type="protein sequence ID" value="HIX45066.1"/>
    <property type="molecule type" value="Genomic_DNA"/>
</dbReference>
<evidence type="ECO:0000256" key="4">
    <source>
        <dbReference type="ARBA" id="ARBA00023136"/>
    </source>
</evidence>
<sequence>MKKKTLYILPLAMASLAMTSCVDNWLTEPSPGITKLEDFYTSGQTALQSVNAAYTPLMWEYDGATYLCEWYIGDVMSDDALKGGQNVGDMSVVYDMENFKVQSNNALLLGFYRAQYQGIARCNLVLDQVAKMEPDTTMNVSLQQRILGEASFLRALYYFRLVRVFGGVPYVDFIIDSPSKWQQPRATAEEVYGHIIDDLTFAQKTLWEKNAYAAEDLGRATKGAAEAMLLKVNLYCHNYAAAEAWGDSIISKNQYDLCADYGTNFLLEGENGIESVFEIQYMEDEMSDYGEGFGFTRGTFTTILTRTRAEDGWGFNKPTQNLYDEFETGDPRRDLSILNPLGDLSTVEYYLGNRYLNRKYALVTIADGDTTYYQLKHATRSPINTKYIRYADVLLMYAEACCENGNLAAAKEALERVRSRARNMQDDPTVLPAFPYGTYSDTLEGLRDAIRHERRVELAMEGHRWFDLCRWGVACEVMEAYKAQESEEVRAEMGTFIKGVHELLPIPQQEIDLNPMEQNPGY</sequence>
<feature type="chain" id="PRO_5039557436" evidence="6">
    <location>
        <begin position="20"/>
        <end position="522"/>
    </location>
</feature>
<dbReference type="SUPFAM" id="SSF48452">
    <property type="entry name" value="TPR-like"/>
    <property type="match status" value="1"/>
</dbReference>
<evidence type="ECO:0000313" key="10">
    <source>
        <dbReference type="Proteomes" id="UP000824246"/>
    </source>
</evidence>
<dbReference type="Pfam" id="PF07980">
    <property type="entry name" value="SusD_RagB"/>
    <property type="match status" value="1"/>
</dbReference>
<evidence type="ECO:0000256" key="1">
    <source>
        <dbReference type="ARBA" id="ARBA00004442"/>
    </source>
</evidence>
<keyword evidence="4" id="KW-0472">Membrane</keyword>
<dbReference type="GO" id="GO:0009279">
    <property type="term" value="C:cell outer membrane"/>
    <property type="evidence" value="ECO:0007669"/>
    <property type="project" value="UniProtKB-SubCell"/>
</dbReference>
<dbReference type="CDD" id="cd08977">
    <property type="entry name" value="SusD"/>
    <property type="match status" value="1"/>
</dbReference>
<feature type="signal peptide" evidence="6">
    <location>
        <begin position="1"/>
        <end position="19"/>
    </location>
</feature>
<proteinExistence type="inferred from homology"/>
<evidence type="ECO:0000256" key="2">
    <source>
        <dbReference type="ARBA" id="ARBA00006275"/>
    </source>
</evidence>
<comment type="subcellular location">
    <subcellularLocation>
        <location evidence="1">Cell outer membrane</location>
    </subcellularLocation>
</comment>
<dbReference type="PROSITE" id="PS51257">
    <property type="entry name" value="PROKAR_LIPOPROTEIN"/>
    <property type="match status" value="1"/>
</dbReference>
<evidence type="ECO:0000259" key="7">
    <source>
        <dbReference type="Pfam" id="PF07980"/>
    </source>
</evidence>
<feature type="domain" description="RagB/SusD" evidence="7">
    <location>
        <begin position="274"/>
        <end position="522"/>
    </location>
</feature>
<organism evidence="9 10">
    <name type="scientific">Candidatus Barnesiella excrementipullorum</name>
    <dbReference type="NCBI Taxonomy" id="2838479"/>
    <lineage>
        <taxon>Bacteria</taxon>
        <taxon>Pseudomonadati</taxon>
        <taxon>Bacteroidota</taxon>
        <taxon>Bacteroidia</taxon>
        <taxon>Bacteroidales</taxon>
        <taxon>Barnesiellaceae</taxon>
        <taxon>Barnesiella</taxon>
    </lineage>
</organism>
<dbReference type="Proteomes" id="UP000824246">
    <property type="component" value="Unassembled WGS sequence"/>
</dbReference>
<dbReference type="InterPro" id="IPR033985">
    <property type="entry name" value="SusD-like_N"/>
</dbReference>
<comment type="similarity">
    <text evidence="2">Belongs to the SusD family.</text>
</comment>
<evidence type="ECO:0000256" key="6">
    <source>
        <dbReference type="SAM" id="SignalP"/>
    </source>
</evidence>
<evidence type="ECO:0000259" key="8">
    <source>
        <dbReference type="Pfam" id="PF14322"/>
    </source>
</evidence>
<reference evidence="9" key="1">
    <citation type="journal article" date="2021" name="PeerJ">
        <title>Extensive microbial diversity within the chicken gut microbiome revealed by metagenomics and culture.</title>
        <authorList>
            <person name="Gilroy R."/>
            <person name="Ravi A."/>
            <person name="Getino M."/>
            <person name="Pursley I."/>
            <person name="Horton D.L."/>
            <person name="Alikhan N.F."/>
            <person name="Baker D."/>
            <person name="Gharbi K."/>
            <person name="Hall N."/>
            <person name="Watson M."/>
            <person name="Adriaenssens E.M."/>
            <person name="Foster-Nyarko E."/>
            <person name="Jarju S."/>
            <person name="Secka A."/>
            <person name="Antonio M."/>
            <person name="Oren A."/>
            <person name="Chaudhuri R.R."/>
            <person name="La Ragione R."/>
            <person name="Hildebrand F."/>
            <person name="Pallen M.J."/>
        </authorList>
    </citation>
    <scope>NUCLEOTIDE SEQUENCE</scope>
    <source>
        <strain evidence="9">ChiHjej12B11-16260</strain>
    </source>
</reference>
<protein>
    <submittedName>
        <fullName evidence="9">RagB/SusD family nutrient uptake outer membrane protein</fullName>
    </submittedName>
</protein>
<reference evidence="9" key="2">
    <citation type="submission" date="2021-04" db="EMBL/GenBank/DDBJ databases">
        <authorList>
            <person name="Gilroy R."/>
        </authorList>
    </citation>
    <scope>NUCLEOTIDE SEQUENCE</scope>
    <source>
        <strain evidence="9">ChiHjej12B11-16260</strain>
    </source>
</reference>
<evidence type="ECO:0000256" key="5">
    <source>
        <dbReference type="ARBA" id="ARBA00023237"/>
    </source>
</evidence>
<evidence type="ECO:0000256" key="3">
    <source>
        <dbReference type="ARBA" id="ARBA00022729"/>
    </source>
</evidence>